<dbReference type="InterPro" id="IPR029787">
    <property type="entry name" value="Nucleotide_cyclase"/>
</dbReference>
<proteinExistence type="predicted"/>
<dbReference type="EMBL" id="CP043617">
    <property type="protein sequence ID" value="QFR49682.1"/>
    <property type="molecule type" value="Genomic_DNA"/>
</dbReference>
<dbReference type="Gene3D" id="3.30.70.270">
    <property type="match status" value="1"/>
</dbReference>
<feature type="coiled-coil region" evidence="2">
    <location>
        <begin position="89"/>
        <end position="116"/>
    </location>
</feature>
<dbReference type="SUPFAM" id="SSF55073">
    <property type="entry name" value="Nucleotide cyclase"/>
    <property type="match status" value="1"/>
</dbReference>
<dbReference type="KEGG" id="sulg:FJR48_08025"/>
<keyword evidence="5" id="KW-1185">Reference proteome</keyword>
<dbReference type="InterPro" id="IPR000160">
    <property type="entry name" value="GGDEF_dom"/>
</dbReference>
<protein>
    <recommendedName>
        <fullName evidence="1">diguanylate cyclase</fullName>
        <ecNumber evidence="1">2.7.7.65</ecNumber>
    </recommendedName>
</protein>
<sequence length="273" mass="31193">MDKKSKLLKIISNETIKAAHSMSVITPSIYATLFEENAKSHNFNLDDEIQLSQELISNECKNLIKIREQNSKNAIQLSSSTSKAIDAIKQKDENTLSEVLKETEKLRREVELLKESMYKDELTNVYNRKWINDNFLEDGYRLASKGVLAIIDLNFFKEINDTYGHPVGDKVLIFIANNLKKTKGHIVRYGGDEFLILFDDNRGIKEISDTIHSIHNSITSKKLKAKNGEFRISFSIGLSIFKKGDNLSNIIEIADKDMYENKKDTKKKITGIQ</sequence>
<dbReference type="InterPro" id="IPR050469">
    <property type="entry name" value="Diguanylate_Cyclase"/>
</dbReference>
<dbReference type="RefSeq" id="WP_152307629.1">
    <property type="nucleotide sequence ID" value="NZ_CP043617.1"/>
</dbReference>
<gene>
    <name evidence="4" type="ORF">FJR48_08025</name>
</gene>
<dbReference type="Pfam" id="PF00990">
    <property type="entry name" value="GGDEF"/>
    <property type="match status" value="1"/>
</dbReference>
<evidence type="ECO:0000313" key="4">
    <source>
        <dbReference type="EMBL" id="QFR49682.1"/>
    </source>
</evidence>
<dbReference type="AlphaFoldDB" id="A0A5P8P1S5"/>
<dbReference type="Proteomes" id="UP000326944">
    <property type="component" value="Chromosome"/>
</dbReference>
<dbReference type="EC" id="2.7.7.65" evidence="1"/>
<evidence type="ECO:0000259" key="3">
    <source>
        <dbReference type="PROSITE" id="PS50887"/>
    </source>
</evidence>
<reference evidence="4 5" key="1">
    <citation type="submission" date="2019-09" db="EMBL/GenBank/DDBJ databases">
        <title>Sulfurimonas gotlandica sp. nov., a chemoautotrophic and psychrotolerant epsilonproteobacterium isolated from a pelagic redoxcline, and an emended description of the genus Sulfurimonas.</title>
        <authorList>
            <person name="Wang S."/>
            <person name="Jiang L."/>
            <person name="Shao S."/>
        </authorList>
    </citation>
    <scope>NUCLEOTIDE SEQUENCE [LARGE SCALE GENOMIC DNA]</scope>
    <source>
        <strain evidence="4 5">GYSZ_1</strain>
    </source>
</reference>
<dbReference type="SMART" id="SM00267">
    <property type="entry name" value="GGDEF"/>
    <property type="match status" value="1"/>
</dbReference>
<evidence type="ECO:0000313" key="5">
    <source>
        <dbReference type="Proteomes" id="UP000326944"/>
    </source>
</evidence>
<keyword evidence="2" id="KW-0175">Coiled coil</keyword>
<accession>A0A5P8P1S5</accession>
<dbReference type="GO" id="GO:0052621">
    <property type="term" value="F:diguanylate cyclase activity"/>
    <property type="evidence" value="ECO:0007669"/>
    <property type="project" value="UniProtKB-EC"/>
</dbReference>
<dbReference type="GO" id="GO:1902201">
    <property type="term" value="P:negative regulation of bacterial-type flagellum-dependent cell motility"/>
    <property type="evidence" value="ECO:0007669"/>
    <property type="project" value="TreeGrafter"/>
</dbReference>
<name>A0A5P8P1S5_9BACT</name>
<dbReference type="NCBIfam" id="TIGR00254">
    <property type="entry name" value="GGDEF"/>
    <property type="match status" value="1"/>
</dbReference>
<evidence type="ECO:0000256" key="1">
    <source>
        <dbReference type="ARBA" id="ARBA00012528"/>
    </source>
</evidence>
<dbReference type="CDD" id="cd01949">
    <property type="entry name" value="GGDEF"/>
    <property type="match status" value="1"/>
</dbReference>
<dbReference type="GO" id="GO:0043709">
    <property type="term" value="P:cell adhesion involved in single-species biofilm formation"/>
    <property type="evidence" value="ECO:0007669"/>
    <property type="project" value="TreeGrafter"/>
</dbReference>
<dbReference type="PROSITE" id="PS50887">
    <property type="entry name" value="GGDEF"/>
    <property type="match status" value="1"/>
</dbReference>
<evidence type="ECO:0000256" key="2">
    <source>
        <dbReference type="SAM" id="Coils"/>
    </source>
</evidence>
<dbReference type="OrthoDB" id="5445305at2"/>
<dbReference type="PANTHER" id="PTHR45138:SF6">
    <property type="entry name" value="DIGUANYLATE CYCLASE DGCN"/>
    <property type="match status" value="1"/>
</dbReference>
<dbReference type="PANTHER" id="PTHR45138">
    <property type="entry name" value="REGULATORY COMPONENTS OF SENSORY TRANSDUCTION SYSTEM"/>
    <property type="match status" value="1"/>
</dbReference>
<dbReference type="InterPro" id="IPR043128">
    <property type="entry name" value="Rev_trsase/Diguanyl_cyclase"/>
</dbReference>
<organism evidence="4 5">
    <name type="scientific">Sulfurimonas lithotrophica</name>
    <dbReference type="NCBI Taxonomy" id="2590022"/>
    <lineage>
        <taxon>Bacteria</taxon>
        <taxon>Pseudomonadati</taxon>
        <taxon>Campylobacterota</taxon>
        <taxon>Epsilonproteobacteria</taxon>
        <taxon>Campylobacterales</taxon>
        <taxon>Sulfurimonadaceae</taxon>
        <taxon>Sulfurimonas</taxon>
    </lineage>
</organism>
<feature type="domain" description="GGDEF" evidence="3">
    <location>
        <begin position="144"/>
        <end position="273"/>
    </location>
</feature>
<dbReference type="GO" id="GO:0005886">
    <property type="term" value="C:plasma membrane"/>
    <property type="evidence" value="ECO:0007669"/>
    <property type="project" value="TreeGrafter"/>
</dbReference>